<dbReference type="Proteomes" id="UP001219934">
    <property type="component" value="Unassembled WGS sequence"/>
</dbReference>
<organism evidence="1 2">
    <name type="scientific">Pogonophryne albipinna</name>
    <dbReference type="NCBI Taxonomy" id="1090488"/>
    <lineage>
        <taxon>Eukaryota</taxon>
        <taxon>Metazoa</taxon>
        <taxon>Chordata</taxon>
        <taxon>Craniata</taxon>
        <taxon>Vertebrata</taxon>
        <taxon>Euteleostomi</taxon>
        <taxon>Actinopterygii</taxon>
        <taxon>Neopterygii</taxon>
        <taxon>Teleostei</taxon>
        <taxon>Neoteleostei</taxon>
        <taxon>Acanthomorphata</taxon>
        <taxon>Eupercaria</taxon>
        <taxon>Perciformes</taxon>
        <taxon>Notothenioidei</taxon>
        <taxon>Pogonophryne</taxon>
    </lineage>
</organism>
<gene>
    <name evidence="1" type="ORF">JOQ06_020852</name>
</gene>
<reference evidence="1" key="1">
    <citation type="submission" date="2022-11" db="EMBL/GenBank/DDBJ databases">
        <title>Chromosome-level genome of Pogonophryne albipinna.</title>
        <authorList>
            <person name="Jo E."/>
        </authorList>
    </citation>
    <scope>NUCLEOTIDE SEQUENCE</scope>
    <source>
        <strain evidence="1">SGF0006</strain>
        <tissue evidence="1">Muscle</tissue>
    </source>
</reference>
<proteinExistence type="predicted"/>
<evidence type="ECO:0000313" key="1">
    <source>
        <dbReference type="EMBL" id="KAJ4949337.1"/>
    </source>
</evidence>
<protein>
    <submittedName>
        <fullName evidence="1">Uncharacterized protein</fullName>
    </submittedName>
</protein>
<name>A0AAD6FVE7_9TELE</name>
<feature type="non-terminal residue" evidence="1">
    <location>
        <position position="90"/>
    </location>
</feature>
<sequence>MAQTNSGGQGTNGVADESPNMIVYRKTALVKFIVTQREERTASASVCAVSSADRRRQRNVSMPASSCFALIGIRGTRRRPERLLHVPRRN</sequence>
<dbReference type="EMBL" id="JAPTMU010000001">
    <property type="protein sequence ID" value="KAJ4949337.1"/>
    <property type="molecule type" value="Genomic_DNA"/>
</dbReference>
<dbReference type="AlphaFoldDB" id="A0AAD6FVE7"/>
<accession>A0AAD6FVE7</accession>
<comment type="caution">
    <text evidence="1">The sequence shown here is derived from an EMBL/GenBank/DDBJ whole genome shotgun (WGS) entry which is preliminary data.</text>
</comment>
<keyword evidence="2" id="KW-1185">Reference proteome</keyword>
<evidence type="ECO:0000313" key="2">
    <source>
        <dbReference type="Proteomes" id="UP001219934"/>
    </source>
</evidence>